<name>A0A0E9WQ57_ANGAN</name>
<dbReference type="AlphaFoldDB" id="A0A0E9WQ57"/>
<protein>
    <submittedName>
        <fullName evidence="1">Uncharacterized protein</fullName>
    </submittedName>
</protein>
<proteinExistence type="predicted"/>
<organism evidence="1">
    <name type="scientific">Anguilla anguilla</name>
    <name type="common">European freshwater eel</name>
    <name type="synonym">Muraena anguilla</name>
    <dbReference type="NCBI Taxonomy" id="7936"/>
    <lineage>
        <taxon>Eukaryota</taxon>
        <taxon>Metazoa</taxon>
        <taxon>Chordata</taxon>
        <taxon>Craniata</taxon>
        <taxon>Vertebrata</taxon>
        <taxon>Euteleostomi</taxon>
        <taxon>Actinopterygii</taxon>
        <taxon>Neopterygii</taxon>
        <taxon>Teleostei</taxon>
        <taxon>Anguilliformes</taxon>
        <taxon>Anguillidae</taxon>
        <taxon>Anguilla</taxon>
    </lineage>
</organism>
<reference evidence="1" key="2">
    <citation type="journal article" date="2015" name="Fish Shellfish Immunol.">
        <title>Early steps in the European eel (Anguilla anguilla)-Vibrio vulnificus interaction in the gills: Role of the RtxA13 toxin.</title>
        <authorList>
            <person name="Callol A."/>
            <person name="Pajuelo D."/>
            <person name="Ebbesson L."/>
            <person name="Teles M."/>
            <person name="MacKenzie S."/>
            <person name="Amaro C."/>
        </authorList>
    </citation>
    <scope>NUCLEOTIDE SEQUENCE</scope>
</reference>
<reference evidence="1" key="1">
    <citation type="submission" date="2014-11" db="EMBL/GenBank/DDBJ databases">
        <authorList>
            <person name="Amaro Gonzalez C."/>
        </authorList>
    </citation>
    <scope>NUCLEOTIDE SEQUENCE</scope>
</reference>
<sequence length="75" mass="8645">MHIFENNLITSNPESIRPQRDLKSVQCFLCFGKLAPQHPLPSISYRCMFLLQVYNRFMTSQLAAADCRSDGFTVF</sequence>
<dbReference type="EMBL" id="GBXM01016023">
    <property type="protein sequence ID" value="JAH92554.1"/>
    <property type="molecule type" value="Transcribed_RNA"/>
</dbReference>
<accession>A0A0E9WQ57</accession>
<evidence type="ECO:0000313" key="1">
    <source>
        <dbReference type="EMBL" id="JAH92554.1"/>
    </source>
</evidence>